<dbReference type="KEGG" id="lnu:N7U66_05225"/>
<dbReference type="Proteomes" id="UP001164705">
    <property type="component" value="Chromosome"/>
</dbReference>
<protein>
    <submittedName>
        <fullName evidence="1">Uncharacterized protein</fullName>
    </submittedName>
</protein>
<organism evidence="1 2">
    <name type="scientific">Lacinutrix neustonica</name>
    <dbReference type="NCBI Taxonomy" id="2980107"/>
    <lineage>
        <taxon>Bacteria</taxon>
        <taxon>Pseudomonadati</taxon>
        <taxon>Bacteroidota</taxon>
        <taxon>Flavobacteriia</taxon>
        <taxon>Flavobacteriales</taxon>
        <taxon>Flavobacteriaceae</taxon>
        <taxon>Lacinutrix</taxon>
    </lineage>
</organism>
<sequence length="176" mass="21005">MEQRESFISDDEIDGVFEIKKKGKKKSAGKIVSSFKNGVMFSHFDLKLPKNSKLKRNSDNSISLITERFTINLKTIISGINTYIPWEYRKYYLGSEYNNDQPAFIATYEIEIHFHLSSLFKTNSWQYYEWVDSFINQIEADISEEYYFNKKIEWDKTYPIIKMLKENKTEIKKDKK</sequence>
<name>A0A9E8SE13_9FLAO</name>
<dbReference type="EMBL" id="CP113088">
    <property type="protein sequence ID" value="WAC03033.1"/>
    <property type="molecule type" value="Genomic_DNA"/>
</dbReference>
<dbReference type="AlphaFoldDB" id="A0A9E8SE13"/>
<gene>
    <name evidence="1" type="ORF">N7U66_05225</name>
</gene>
<proteinExistence type="predicted"/>
<evidence type="ECO:0000313" key="1">
    <source>
        <dbReference type="EMBL" id="WAC03033.1"/>
    </source>
</evidence>
<reference evidence="1" key="1">
    <citation type="submission" date="2022-11" db="EMBL/GenBank/DDBJ databases">
        <title>Lacinutrix neustonica HL-RS19T sp. nov., isolated from the surface microlayer sample of brackish Lake Shihwa.</title>
        <authorList>
            <person name="Choi J.Y."/>
            <person name="Hwang C.Y."/>
        </authorList>
    </citation>
    <scope>NUCLEOTIDE SEQUENCE</scope>
    <source>
        <strain evidence="1">HL-RS19</strain>
    </source>
</reference>
<keyword evidence="2" id="KW-1185">Reference proteome</keyword>
<dbReference type="RefSeq" id="WP_267677620.1">
    <property type="nucleotide sequence ID" value="NZ_CP113088.1"/>
</dbReference>
<accession>A0A9E8SE13</accession>
<evidence type="ECO:0000313" key="2">
    <source>
        <dbReference type="Proteomes" id="UP001164705"/>
    </source>
</evidence>